<dbReference type="Gene3D" id="3.40.525.10">
    <property type="entry name" value="CRAL-TRIO lipid binding domain"/>
    <property type="match status" value="1"/>
</dbReference>
<dbReference type="HOGENOM" id="CLU_533754_0_0_1"/>
<accession>B5YNJ5</accession>
<dbReference type="eggNOG" id="KOG1471">
    <property type="taxonomic scope" value="Eukaryota"/>
</dbReference>
<evidence type="ECO:0000256" key="1">
    <source>
        <dbReference type="SAM" id="MobiDB-lite"/>
    </source>
</evidence>
<dbReference type="PANTHER" id="PTHR10174:SF208">
    <property type="entry name" value="CRAL-TRIO DOMAIN-CONTAINING PROTEIN DDB_G0278031"/>
    <property type="match status" value="1"/>
</dbReference>
<gene>
    <name evidence="3" type="ORF">THAPS_7174</name>
</gene>
<dbReference type="PRINTS" id="PR00180">
    <property type="entry name" value="CRETINALDHBP"/>
</dbReference>
<proteinExistence type="predicted"/>
<dbReference type="GeneID" id="7450697"/>
<dbReference type="InterPro" id="IPR036865">
    <property type="entry name" value="CRAL-TRIO_dom_sf"/>
</dbReference>
<protein>
    <recommendedName>
        <fullName evidence="2">CRAL-TRIO domain-containing protein</fullName>
    </recommendedName>
</protein>
<dbReference type="OMA" id="NTSALRW"/>
<evidence type="ECO:0000259" key="2">
    <source>
        <dbReference type="Pfam" id="PF00650"/>
    </source>
</evidence>
<feature type="domain" description="CRAL-TRIO" evidence="2">
    <location>
        <begin position="130"/>
        <end position="260"/>
    </location>
</feature>
<feature type="region of interest" description="Disordered" evidence="1">
    <location>
        <begin position="405"/>
        <end position="442"/>
    </location>
</feature>
<dbReference type="KEGG" id="tps:THAPS_7174"/>
<reference evidence="3 4" key="2">
    <citation type="journal article" date="2008" name="Nature">
        <title>The Phaeodactylum genome reveals the evolutionary history of diatom genomes.</title>
        <authorList>
            <person name="Bowler C."/>
            <person name="Allen A.E."/>
            <person name="Badger J.H."/>
            <person name="Grimwood J."/>
            <person name="Jabbari K."/>
            <person name="Kuo A."/>
            <person name="Maheswari U."/>
            <person name="Martens C."/>
            <person name="Maumus F."/>
            <person name="Otillar R.P."/>
            <person name="Rayko E."/>
            <person name="Salamov A."/>
            <person name="Vandepoele K."/>
            <person name="Beszteri B."/>
            <person name="Gruber A."/>
            <person name="Heijde M."/>
            <person name="Katinka M."/>
            <person name="Mock T."/>
            <person name="Valentin K."/>
            <person name="Verret F."/>
            <person name="Berges J.A."/>
            <person name="Brownlee C."/>
            <person name="Cadoret J.P."/>
            <person name="Chiovitti A."/>
            <person name="Choi C.J."/>
            <person name="Coesel S."/>
            <person name="De Martino A."/>
            <person name="Detter J.C."/>
            <person name="Durkin C."/>
            <person name="Falciatore A."/>
            <person name="Fournet J."/>
            <person name="Haruta M."/>
            <person name="Huysman M.J."/>
            <person name="Jenkins B.D."/>
            <person name="Jiroutova K."/>
            <person name="Jorgensen R.E."/>
            <person name="Joubert Y."/>
            <person name="Kaplan A."/>
            <person name="Kroger N."/>
            <person name="Kroth P.G."/>
            <person name="La Roche J."/>
            <person name="Lindquist E."/>
            <person name="Lommer M."/>
            <person name="Martin-Jezequel V."/>
            <person name="Lopez P.J."/>
            <person name="Lucas S."/>
            <person name="Mangogna M."/>
            <person name="McGinnis K."/>
            <person name="Medlin L.K."/>
            <person name="Montsant A."/>
            <person name="Oudot-Le Secq M.P."/>
            <person name="Napoli C."/>
            <person name="Obornik M."/>
            <person name="Parker M.S."/>
            <person name="Petit J.L."/>
            <person name="Porcel B.M."/>
            <person name="Poulsen N."/>
            <person name="Robison M."/>
            <person name="Rychlewski L."/>
            <person name="Rynearson T.A."/>
            <person name="Schmutz J."/>
            <person name="Shapiro H."/>
            <person name="Siaut M."/>
            <person name="Stanley M."/>
            <person name="Sussman M.R."/>
            <person name="Taylor A.R."/>
            <person name="Vardi A."/>
            <person name="von Dassow P."/>
            <person name="Vyverman W."/>
            <person name="Willis A."/>
            <person name="Wyrwicz L.S."/>
            <person name="Rokhsar D.S."/>
            <person name="Weissenbach J."/>
            <person name="Armbrust E.V."/>
            <person name="Green B.R."/>
            <person name="Van de Peer Y."/>
            <person name="Grigoriev I.V."/>
        </authorList>
    </citation>
    <scope>NUCLEOTIDE SEQUENCE [LARGE SCALE GENOMIC DNA]</scope>
    <source>
        <strain evidence="3 4">CCMP1335</strain>
    </source>
</reference>
<feature type="compositionally biased region" description="Polar residues" evidence="1">
    <location>
        <begin position="412"/>
        <end position="421"/>
    </location>
</feature>
<evidence type="ECO:0000313" key="3">
    <source>
        <dbReference type="EMBL" id="ACI65000.1"/>
    </source>
</evidence>
<dbReference type="PANTHER" id="PTHR10174">
    <property type="entry name" value="ALPHA-TOCOPHEROL TRANSFER PROTEIN-RELATED"/>
    <property type="match status" value="1"/>
</dbReference>
<name>B5YNJ5_THAPS</name>
<dbReference type="SUPFAM" id="SSF52087">
    <property type="entry name" value="CRAL/TRIO domain"/>
    <property type="match status" value="1"/>
</dbReference>
<dbReference type="AlphaFoldDB" id="B5YNJ5"/>
<dbReference type="SUPFAM" id="SSF46938">
    <property type="entry name" value="CRAL/TRIO N-terminal domain"/>
    <property type="match status" value="1"/>
</dbReference>
<dbReference type="GO" id="GO:1902936">
    <property type="term" value="F:phosphatidylinositol bisphosphate binding"/>
    <property type="evidence" value="ECO:0000318"/>
    <property type="project" value="GO_Central"/>
</dbReference>
<dbReference type="InterPro" id="IPR036273">
    <property type="entry name" value="CRAL/TRIO_N_dom_sf"/>
</dbReference>
<dbReference type="Pfam" id="PF00650">
    <property type="entry name" value="CRAL_TRIO"/>
    <property type="match status" value="1"/>
</dbReference>
<dbReference type="Proteomes" id="UP000001449">
    <property type="component" value="Chromosome 7"/>
</dbReference>
<dbReference type="PaxDb" id="35128-Thaps7174"/>
<keyword evidence="4" id="KW-1185">Reference proteome</keyword>
<dbReference type="CDD" id="cd00170">
    <property type="entry name" value="SEC14"/>
    <property type="match status" value="1"/>
</dbReference>
<dbReference type="InterPro" id="IPR001251">
    <property type="entry name" value="CRAL-TRIO_dom"/>
</dbReference>
<sequence>MSSKKQETASLPFSSKQLTESVVSETRDEATINAVEAASLRKMNEALSEIPHNQKSALVHVQRIQPDQVNDAHLLGFLQAEDYDAKLATRRLIGYWETRYKVFGADKFALPITLDGAMMDCREALKVGHLYLLPMCDKLGRGIIHANTSALRWEHNKDDQIRVWWYLIHVVAERASARKNGYIILANAKDSTLHNFDTKVVSGICTTSDRIFPIRLKAIHCCNASPVFPLVSSVVKSMLSVNQRERFVLHNGSVEGLLASLSNYHLDKGCLPTAMGEQKCEVRYNVRLPTSSHLTFNLLHYCFNIKGGDLSYTHEDFLKERLEVERGYNNVTDEDCDGCSDQGQGQEEAAGAAAFGSSFPETVDSYNYLMTAAKKLESASGAVNSSKVRVSVPVPTSLSLGIDTGLLPQPVASRSNGQPNQNDDKPLGKKKAKSHPGRFGDPRMNLAVQAKQDNPSMPLLTALVKGGFVFPEMNKPGIKLSSCKDMENVTVYQRRNQLLRRLRQEKQKMTNSRGDYASGFEDANPTRRTMGRYYYYYARADVYHDVTTLLDL</sequence>
<evidence type="ECO:0000313" key="4">
    <source>
        <dbReference type="Proteomes" id="UP000001449"/>
    </source>
</evidence>
<reference evidence="3 4" key="1">
    <citation type="journal article" date="2004" name="Science">
        <title>The genome of the diatom Thalassiosira pseudonana: ecology, evolution, and metabolism.</title>
        <authorList>
            <person name="Armbrust E.V."/>
            <person name="Berges J.A."/>
            <person name="Bowler C."/>
            <person name="Green B.R."/>
            <person name="Martinez D."/>
            <person name="Putnam N.H."/>
            <person name="Zhou S."/>
            <person name="Allen A.E."/>
            <person name="Apt K.E."/>
            <person name="Bechner M."/>
            <person name="Brzezinski M.A."/>
            <person name="Chaal B.K."/>
            <person name="Chiovitti A."/>
            <person name="Davis A.K."/>
            <person name="Demarest M.S."/>
            <person name="Detter J.C."/>
            <person name="Glavina T."/>
            <person name="Goodstein D."/>
            <person name="Hadi M.Z."/>
            <person name="Hellsten U."/>
            <person name="Hildebrand M."/>
            <person name="Jenkins B.D."/>
            <person name="Jurka J."/>
            <person name="Kapitonov V.V."/>
            <person name="Kroger N."/>
            <person name="Lau W.W."/>
            <person name="Lane T.W."/>
            <person name="Larimer F.W."/>
            <person name="Lippmeier J.C."/>
            <person name="Lucas S."/>
            <person name="Medina M."/>
            <person name="Montsant A."/>
            <person name="Obornik M."/>
            <person name="Parker M.S."/>
            <person name="Palenik B."/>
            <person name="Pazour G.J."/>
            <person name="Richardson P.M."/>
            <person name="Rynearson T.A."/>
            <person name="Saito M.A."/>
            <person name="Schwartz D.C."/>
            <person name="Thamatrakoln K."/>
            <person name="Valentin K."/>
            <person name="Vardi A."/>
            <person name="Wilkerson F.P."/>
            <person name="Rokhsar D.S."/>
        </authorList>
    </citation>
    <scope>NUCLEOTIDE SEQUENCE [LARGE SCALE GENOMIC DNA]</scope>
    <source>
        <strain evidence="3 4">CCMP1335</strain>
    </source>
</reference>
<organism evidence="3 4">
    <name type="scientific">Thalassiosira pseudonana</name>
    <name type="common">Marine diatom</name>
    <name type="synonym">Cyclotella nana</name>
    <dbReference type="NCBI Taxonomy" id="35128"/>
    <lineage>
        <taxon>Eukaryota</taxon>
        <taxon>Sar</taxon>
        <taxon>Stramenopiles</taxon>
        <taxon>Ochrophyta</taxon>
        <taxon>Bacillariophyta</taxon>
        <taxon>Coscinodiscophyceae</taxon>
        <taxon>Thalassiosirophycidae</taxon>
        <taxon>Thalassiosirales</taxon>
        <taxon>Thalassiosiraceae</taxon>
        <taxon>Thalassiosira</taxon>
    </lineage>
</organism>
<dbReference type="RefSeq" id="XP_002296283.1">
    <property type="nucleotide sequence ID" value="XM_002296247.1"/>
</dbReference>
<dbReference type="EMBL" id="CP001160">
    <property type="protein sequence ID" value="ACI65000.1"/>
    <property type="molecule type" value="Genomic_DNA"/>
</dbReference>
<dbReference type="InParanoid" id="B5YNJ5"/>